<feature type="compositionally biased region" description="Polar residues" evidence="1">
    <location>
        <begin position="1387"/>
        <end position="1405"/>
    </location>
</feature>
<feature type="region of interest" description="Disordered" evidence="1">
    <location>
        <begin position="1371"/>
        <end position="1407"/>
    </location>
</feature>
<dbReference type="Proteomes" id="UP000242188">
    <property type="component" value="Unassembled WGS sequence"/>
</dbReference>
<evidence type="ECO:0000313" key="4">
    <source>
        <dbReference type="Proteomes" id="UP000242188"/>
    </source>
</evidence>
<feature type="compositionally biased region" description="Basic and acidic residues" evidence="1">
    <location>
        <begin position="387"/>
        <end position="402"/>
    </location>
</feature>
<name>A0A210QWT6_MIZYE</name>
<accession>A0A210QWT6</accession>
<evidence type="ECO:0000259" key="2">
    <source>
        <dbReference type="PROSITE" id="PS50004"/>
    </source>
</evidence>
<comment type="caution">
    <text evidence="3">The sequence shown here is derived from an EMBL/GenBank/DDBJ whole genome shotgun (WGS) entry which is preliminary data.</text>
</comment>
<dbReference type="OrthoDB" id="188352at2759"/>
<proteinExistence type="predicted"/>
<gene>
    <name evidence="3" type="ORF">KP79_PYT11530</name>
</gene>
<dbReference type="Pfam" id="PF15084">
    <property type="entry name" value="DUF4550"/>
    <property type="match status" value="1"/>
</dbReference>
<dbReference type="InterPro" id="IPR000008">
    <property type="entry name" value="C2_dom"/>
</dbReference>
<dbReference type="PANTHER" id="PTHR33667:SF7">
    <property type="entry name" value="RIKEN CDNA 1810020O05 GENE"/>
    <property type="match status" value="1"/>
</dbReference>
<feature type="region of interest" description="Disordered" evidence="1">
    <location>
        <begin position="1"/>
        <end position="106"/>
    </location>
</feature>
<keyword evidence="4" id="KW-1185">Reference proteome</keyword>
<feature type="region of interest" description="Disordered" evidence="1">
    <location>
        <begin position="1423"/>
        <end position="1447"/>
    </location>
</feature>
<dbReference type="PANTHER" id="PTHR33667">
    <property type="entry name" value="SI:DKEY-57N24.6"/>
    <property type="match status" value="1"/>
</dbReference>
<evidence type="ECO:0000256" key="1">
    <source>
        <dbReference type="SAM" id="MobiDB-lite"/>
    </source>
</evidence>
<dbReference type="InterPro" id="IPR027876">
    <property type="entry name" value="DUF4550"/>
</dbReference>
<evidence type="ECO:0000313" key="3">
    <source>
        <dbReference type="EMBL" id="OWF53208.1"/>
    </source>
</evidence>
<dbReference type="EMBL" id="NEDP02001463">
    <property type="protein sequence ID" value="OWF53208.1"/>
    <property type="molecule type" value="Genomic_DNA"/>
</dbReference>
<sequence>MADTEQGPPVVVDPPVAADPPLATNLPQAVTEDGAGSPREDSEQKIKQDETAGEKRNNENKQEALESADTVQNELLSKPSDAEPISSDRPKSSDSRGVFVSAKGKRKKKMIVDPNTHIVTITVTISMAVPTDEDQPDIKDMVKKEKRMIEKPRPQRWYHLEYYLLPDEDELIKSDVVSYGPAVKIFTEHDSRVLRTWQEGDLTWISWIENNTVNVSRDLLMKLFNHTVELRIWDETDKMKTNSKVNCKLSTSARWDRPLNFKLPSTKPEQAMKYDEKENFMKMSEEEKKGVKGIVLRQSKSYTKMQPKKCQDTRAIPTQVTFCTKRKEAEKNDAEKPPSPRGRAESPTPKTLVGVSNKKLDSQDGRGSFSRLGRLAGADPAPSSSPRGRESVHSKMSSDKMSQKSHTSKKKAKEDKNASPSGRNVKSAESAGSRIEALKEVQRLKRQKKSEAAHQAAQQAAEQIFKFGTCMIPVRMANFFTGVKSITSRLTEPVMGVEDCFISLKVDGPIMSEKQRLELNPMIIKIHSCTNLPDSPITYPELKMRCKPAYCKYEFFKQPVHSSEGREHARNIYWDDVNVVLTGTLDPSELRQYLNGPPLEIEVHDRDRREEDVNLKPTLFGDDLEDEKISNVGTITSRRTLHNPFTGRNKPWDPYGTAKVDLSELLLGHKYLHIKVPLHSCGTPEVLGSAEGSDGKLVGFPGAVDGPVDRPISGGHYVSSNTMMKIKVELAHPLTTPDKVADGKPIESTRECPFGRIVFIFDYKNTTLLHQLQNLVTDVNAEALELDDMPQHVINAALSTYKLSMEQQQSRTLNIITGFQVMDSVMHLFMLEGLHNRAIKTLWNLLPKQEKSDVKVLYNSDMNFSERLYGPLDVDLCRVKLHESLTQIIQQPLLYVRDMVPKACFEALIRIYELTKLDQMRSVVRNDLFPKADMVISMSKEFGVPLTQADFEELQPEEEKQQETEVQVTHYDSFIRETSRLWTPIDHYNKEYVERLVAREQQHNFIYENKEDIRNASEINKKEKEMNKVPTIHADVNVAHNYSSQTLNSTELAKEKLRQMLAEHPDTRYTYCQDYHHSMTVVPVNVEALKKQAQEEAKARWKTDSGWIYPGMKTMQECNVHPGRPNTARVEELTEPWRENILHVGMLQPPLERDCFPWDARQLDMELYRRPKHLFGDEPVTIHLAGQKLKKERLDDLRKDFEKWRSKQVVDDTRQYFHRCLMETELNDKGQNQVDKLQGLLKDNPEKLSLRRSGLRLRNVPPLNVVLNPSVDIEARLMGLPTHPAVEGEGYEKIKGFKPGPFEAQSWNLERNKIPAYDYEHDLFMDRKGFDFNPRYKERNKLWKRTINPLKDDERDNHLFRIPDDYQRFGKPRPVFDVDPTPPTVTETKSILRSPGRNTNQSGVTMSADPVYRRSVNPLQTSSAMLTSNPSLPKVVQQSKQMETLVN</sequence>
<dbReference type="PROSITE" id="PS50004">
    <property type="entry name" value="C2"/>
    <property type="match status" value="1"/>
</dbReference>
<reference evidence="3 4" key="1">
    <citation type="journal article" date="2017" name="Nat. Ecol. Evol.">
        <title>Scallop genome provides insights into evolution of bilaterian karyotype and development.</title>
        <authorList>
            <person name="Wang S."/>
            <person name="Zhang J."/>
            <person name="Jiao W."/>
            <person name="Li J."/>
            <person name="Xun X."/>
            <person name="Sun Y."/>
            <person name="Guo X."/>
            <person name="Huan P."/>
            <person name="Dong B."/>
            <person name="Zhang L."/>
            <person name="Hu X."/>
            <person name="Sun X."/>
            <person name="Wang J."/>
            <person name="Zhao C."/>
            <person name="Wang Y."/>
            <person name="Wang D."/>
            <person name="Huang X."/>
            <person name="Wang R."/>
            <person name="Lv J."/>
            <person name="Li Y."/>
            <person name="Zhang Z."/>
            <person name="Liu B."/>
            <person name="Lu W."/>
            <person name="Hui Y."/>
            <person name="Liang J."/>
            <person name="Zhou Z."/>
            <person name="Hou R."/>
            <person name="Li X."/>
            <person name="Liu Y."/>
            <person name="Li H."/>
            <person name="Ning X."/>
            <person name="Lin Y."/>
            <person name="Zhao L."/>
            <person name="Xing Q."/>
            <person name="Dou J."/>
            <person name="Li Y."/>
            <person name="Mao J."/>
            <person name="Guo H."/>
            <person name="Dou H."/>
            <person name="Li T."/>
            <person name="Mu C."/>
            <person name="Jiang W."/>
            <person name="Fu Q."/>
            <person name="Fu X."/>
            <person name="Miao Y."/>
            <person name="Liu J."/>
            <person name="Yu Q."/>
            <person name="Li R."/>
            <person name="Liao H."/>
            <person name="Li X."/>
            <person name="Kong Y."/>
            <person name="Jiang Z."/>
            <person name="Chourrout D."/>
            <person name="Li R."/>
            <person name="Bao Z."/>
        </authorList>
    </citation>
    <scope>NUCLEOTIDE SEQUENCE [LARGE SCALE GENOMIC DNA]</scope>
    <source>
        <strain evidence="3 4">PY_sf001</strain>
    </source>
</reference>
<feature type="domain" description="C2" evidence="2">
    <location>
        <begin position="502"/>
        <end position="637"/>
    </location>
</feature>
<feature type="compositionally biased region" description="Basic and acidic residues" evidence="1">
    <location>
        <begin position="38"/>
        <end position="64"/>
    </location>
</feature>
<protein>
    <recommendedName>
        <fullName evidence="2">C2 domain-containing protein</fullName>
    </recommendedName>
</protein>
<organism evidence="3 4">
    <name type="scientific">Mizuhopecten yessoensis</name>
    <name type="common">Japanese scallop</name>
    <name type="synonym">Patinopecten yessoensis</name>
    <dbReference type="NCBI Taxonomy" id="6573"/>
    <lineage>
        <taxon>Eukaryota</taxon>
        <taxon>Metazoa</taxon>
        <taxon>Spiralia</taxon>
        <taxon>Lophotrochozoa</taxon>
        <taxon>Mollusca</taxon>
        <taxon>Bivalvia</taxon>
        <taxon>Autobranchia</taxon>
        <taxon>Pteriomorphia</taxon>
        <taxon>Pectinida</taxon>
        <taxon>Pectinoidea</taxon>
        <taxon>Pectinidae</taxon>
        <taxon>Mizuhopecten</taxon>
    </lineage>
</organism>
<feature type="region of interest" description="Disordered" evidence="1">
    <location>
        <begin position="321"/>
        <end position="434"/>
    </location>
</feature>
<feature type="compositionally biased region" description="Low complexity" evidence="1">
    <location>
        <begin position="8"/>
        <end position="21"/>
    </location>
</feature>
<dbReference type="STRING" id="6573.A0A210QWT6"/>
<feature type="compositionally biased region" description="Basic and acidic residues" evidence="1">
    <location>
        <begin position="325"/>
        <end position="344"/>
    </location>
</feature>